<organism evidence="4 5">
    <name type="scientific">Gracilimonas mengyeensis</name>
    <dbReference type="NCBI Taxonomy" id="1302730"/>
    <lineage>
        <taxon>Bacteria</taxon>
        <taxon>Pseudomonadati</taxon>
        <taxon>Balneolota</taxon>
        <taxon>Balneolia</taxon>
        <taxon>Balneolales</taxon>
        <taxon>Balneolaceae</taxon>
        <taxon>Gracilimonas</taxon>
    </lineage>
</organism>
<keyword evidence="1" id="KW-0802">TPR repeat</keyword>
<dbReference type="AlphaFoldDB" id="A0A521EXK1"/>
<feature type="domain" description="Ancillary SecYEG translocon subunit/Cell division coordinator CpoB TPR" evidence="3">
    <location>
        <begin position="25"/>
        <end position="131"/>
    </location>
</feature>
<dbReference type="OrthoDB" id="9808622at2"/>
<gene>
    <name evidence="4" type="ORF">SAMN06265219_11419</name>
</gene>
<dbReference type="InterPro" id="IPR018704">
    <property type="entry name" value="SecYEG/CpoB_TPR"/>
</dbReference>
<evidence type="ECO:0000256" key="2">
    <source>
        <dbReference type="SAM" id="Phobius"/>
    </source>
</evidence>
<dbReference type="Proteomes" id="UP000317557">
    <property type="component" value="Unassembled WGS sequence"/>
</dbReference>
<evidence type="ECO:0000259" key="3">
    <source>
        <dbReference type="Pfam" id="PF09976"/>
    </source>
</evidence>
<proteinExistence type="predicted"/>
<keyword evidence="2" id="KW-1133">Transmembrane helix</keyword>
<dbReference type="Pfam" id="PF14559">
    <property type="entry name" value="TPR_19"/>
    <property type="match status" value="1"/>
</dbReference>
<sequence length="228" mass="25624">MSKRLSKEELESDPLIENYNRAVSFYQTNRTAITSIAIALIVVIGGTIGWNYYTAQQENEAQSLLSIAESYYMRGEYEAALYGDDFELTYGFEQIADEYSGTNAGNMANYYASVSSYELGDIGNALEFIQEFDVPEGILGVGPLSFHANLLLENENYDAAAEKYIEAAQWDQNDMTTPLNLYKAAQAYYEADNYDRAEELTSRIIEEYPNSNQLVEAQKLRGMIAANN</sequence>
<dbReference type="Pfam" id="PF09976">
    <property type="entry name" value="TPR_21"/>
    <property type="match status" value="1"/>
</dbReference>
<evidence type="ECO:0000256" key="1">
    <source>
        <dbReference type="PROSITE-ProRule" id="PRU00339"/>
    </source>
</evidence>
<evidence type="ECO:0000313" key="4">
    <source>
        <dbReference type="EMBL" id="SMO88635.1"/>
    </source>
</evidence>
<name>A0A521EXK1_9BACT</name>
<feature type="repeat" description="TPR" evidence="1">
    <location>
        <begin position="178"/>
        <end position="211"/>
    </location>
</feature>
<keyword evidence="2" id="KW-0812">Transmembrane</keyword>
<reference evidence="4 5" key="1">
    <citation type="submission" date="2017-05" db="EMBL/GenBank/DDBJ databases">
        <authorList>
            <person name="Varghese N."/>
            <person name="Submissions S."/>
        </authorList>
    </citation>
    <scope>NUCLEOTIDE SEQUENCE [LARGE SCALE GENOMIC DNA]</scope>
    <source>
        <strain evidence="4 5">DSM 21985</strain>
    </source>
</reference>
<feature type="transmembrane region" description="Helical" evidence="2">
    <location>
        <begin position="31"/>
        <end position="53"/>
    </location>
</feature>
<keyword evidence="5" id="KW-1185">Reference proteome</keyword>
<dbReference type="RefSeq" id="WP_142455478.1">
    <property type="nucleotide sequence ID" value="NZ_FXTP01000014.1"/>
</dbReference>
<dbReference type="InterPro" id="IPR011990">
    <property type="entry name" value="TPR-like_helical_dom_sf"/>
</dbReference>
<protein>
    <submittedName>
        <fullName evidence="4">Tetratricopeptide repeat-containing protein</fullName>
    </submittedName>
</protein>
<evidence type="ECO:0000313" key="5">
    <source>
        <dbReference type="Proteomes" id="UP000317557"/>
    </source>
</evidence>
<dbReference type="SUPFAM" id="SSF48452">
    <property type="entry name" value="TPR-like"/>
    <property type="match status" value="1"/>
</dbReference>
<dbReference type="Gene3D" id="1.25.40.10">
    <property type="entry name" value="Tetratricopeptide repeat domain"/>
    <property type="match status" value="2"/>
</dbReference>
<dbReference type="PROSITE" id="PS50005">
    <property type="entry name" value="TPR"/>
    <property type="match status" value="1"/>
</dbReference>
<keyword evidence="2" id="KW-0472">Membrane</keyword>
<accession>A0A521EXK1</accession>
<dbReference type="InterPro" id="IPR019734">
    <property type="entry name" value="TPR_rpt"/>
</dbReference>
<dbReference type="EMBL" id="FXTP01000014">
    <property type="protein sequence ID" value="SMO88635.1"/>
    <property type="molecule type" value="Genomic_DNA"/>
</dbReference>